<protein>
    <submittedName>
        <fullName evidence="1">Uncharacterized protein</fullName>
    </submittedName>
</protein>
<accession>A0ACB8T9E6</accession>
<gene>
    <name evidence="1" type="ORF">BV25DRAFT_140456</name>
</gene>
<keyword evidence="2" id="KW-1185">Reference proteome</keyword>
<evidence type="ECO:0000313" key="2">
    <source>
        <dbReference type="Proteomes" id="UP000814140"/>
    </source>
</evidence>
<organism evidence="1 2">
    <name type="scientific">Artomyces pyxidatus</name>
    <dbReference type="NCBI Taxonomy" id="48021"/>
    <lineage>
        <taxon>Eukaryota</taxon>
        <taxon>Fungi</taxon>
        <taxon>Dikarya</taxon>
        <taxon>Basidiomycota</taxon>
        <taxon>Agaricomycotina</taxon>
        <taxon>Agaricomycetes</taxon>
        <taxon>Russulales</taxon>
        <taxon>Auriscalpiaceae</taxon>
        <taxon>Artomyces</taxon>
    </lineage>
</organism>
<name>A0ACB8T9E6_9AGAM</name>
<evidence type="ECO:0000313" key="1">
    <source>
        <dbReference type="EMBL" id="KAI0065152.1"/>
    </source>
</evidence>
<dbReference type="EMBL" id="MU277196">
    <property type="protein sequence ID" value="KAI0065152.1"/>
    <property type="molecule type" value="Genomic_DNA"/>
</dbReference>
<proteinExistence type="predicted"/>
<reference evidence="1" key="2">
    <citation type="journal article" date="2022" name="New Phytol.">
        <title>Evolutionary transition to the ectomycorrhizal habit in the genomes of a hyperdiverse lineage of mushroom-forming fungi.</title>
        <authorList>
            <person name="Looney B."/>
            <person name="Miyauchi S."/>
            <person name="Morin E."/>
            <person name="Drula E."/>
            <person name="Courty P.E."/>
            <person name="Kohler A."/>
            <person name="Kuo A."/>
            <person name="LaButti K."/>
            <person name="Pangilinan J."/>
            <person name="Lipzen A."/>
            <person name="Riley R."/>
            <person name="Andreopoulos W."/>
            <person name="He G."/>
            <person name="Johnson J."/>
            <person name="Nolan M."/>
            <person name="Tritt A."/>
            <person name="Barry K.W."/>
            <person name="Grigoriev I.V."/>
            <person name="Nagy L.G."/>
            <person name="Hibbett D."/>
            <person name="Henrissat B."/>
            <person name="Matheny P.B."/>
            <person name="Labbe J."/>
            <person name="Martin F.M."/>
        </authorList>
    </citation>
    <scope>NUCLEOTIDE SEQUENCE</scope>
    <source>
        <strain evidence="1">HHB10654</strain>
    </source>
</reference>
<sequence>MPVLPVEILQTIIDQVLNGPDLYRVRATSRTFCALATPRVFHRVHATNSLKSADALQNLLLSPGVVNYVQELVYNDKYPPATNSKDAENARQAITASISSIHEFSTLKAITISFEPCDQLLSDVLSVDDEPFYHQLAILTSLAEISHLINARLTSLTINRIIPSFVELFSTPPFLALLDSVTILRLTTWVELSDELYLEETWLGFWRTSIHGILALPTLASNLTSLTLFSNVDVGIIAPLELIGLTYPRLTSLSLRHVVFHPDVGTEEFIIRHARTLTHLELYMCKIAMFEADIEPHQLWALLWARFAVELESLTHLVVLMQTQRIGRRMARRPEQVLTYSRLTEPWGHLGLDGGPIGGSADLEALEKFRGVVKARSRRMMDPGL</sequence>
<comment type="caution">
    <text evidence="1">The sequence shown here is derived from an EMBL/GenBank/DDBJ whole genome shotgun (WGS) entry which is preliminary data.</text>
</comment>
<dbReference type="Proteomes" id="UP000814140">
    <property type="component" value="Unassembled WGS sequence"/>
</dbReference>
<reference evidence="1" key="1">
    <citation type="submission" date="2021-03" db="EMBL/GenBank/DDBJ databases">
        <authorList>
            <consortium name="DOE Joint Genome Institute"/>
            <person name="Ahrendt S."/>
            <person name="Looney B.P."/>
            <person name="Miyauchi S."/>
            <person name="Morin E."/>
            <person name="Drula E."/>
            <person name="Courty P.E."/>
            <person name="Chicoki N."/>
            <person name="Fauchery L."/>
            <person name="Kohler A."/>
            <person name="Kuo A."/>
            <person name="Labutti K."/>
            <person name="Pangilinan J."/>
            <person name="Lipzen A."/>
            <person name="Riley R."/>
            <person name="Andreopoulos W."/>
            <person name="He G."/>
            <person name="Johnson J."/>
            <person name="Barry K.W."/>
            <person name="Grigoriev I.V."/>
            <person name="Nagy L."/>
            <person name="Hibbett D."/>
            <person name="Henrissat B."/>
            <person name="Matheny P.B."/>
            <person name="Labbe J."/>
            <person name="Martin F."/>
        </authorList>
    </citation>
    <scope>NUCLEOTIDE SEQUENCE</scope>
    <source>
        <strain evidence="1">HHB10654</strain>
    </source>
</reference>